<protein>
    <recommendedName>
        <fullName evidence="4">Lipoprotein</fullName>
    </recommendedName>
</protein>
<dbReference type="EMBL" id="DVIR01000028">
    <property type="protein sequence ID" value="HIS24271.1"/>
    <property type="molecule type" value="Genomic_DNA"/>
</dbReference>
<name>A0A9D1JHF7_9FIRM</name>
<keyword evidence="1" id="KW-0732">Signal</keyword>
<evidence type="ECO:0000256" key="1">
    <source>
        <dbReference type="SAM" id="SignalP"/>
    </source>
</evidence>
<dbReference type="Proteomes" id="UP000823982">
    <property type="component" value="Unassembled WGS sequence"/>
</dbReference>
<gene>
    <name evidence="2" type="ORF">IAD01_02575</name>
</gene>
<reference evidence="2" key="2">
    <citation type="journal article" date="2021" name="PeerJ">
        <title>Extensive microbial diversity within the chicken gut microbiome revealed by metagenomics and culture.</title>
        <authorList>
            <person name="Gilroy R."/>
            <person name="Ravi A."/>
            <person name="Getino M."/>
            <person name="Pursley I."/>
            <person name="Horton D.L."/>
            <person name="Alikhan N.F."/>
            <person name="Baker D."/>
            <person name="Gharbi K."/>
            <person name="Hall N."/>
            <person name="Watson M."/>
            <person name="Adriaenssens E.M."/>
            <person name="Foster-Nyarko E."/>
            <person name="Jarju S."/>
            <person name="Secka A."/>
            <person name="Antonio M."/>
            <person name="Oren A."/>
            <person name="Chaudhuri R.R."/>
            <person name="La Ragione R."/>
            <person name="Hildebrand F."/>
            <person name="Pallen M.J."/>
        </authorList>
    </citation>
    <scope>NUCLEOTIDE SEQUENCE</scope>
    <source>
        <strain evidence="2">CHK157-1446</strain>
    </source>
</reference>
<dbReference type="AlphaFoldDB" id="A0A9D1JHF7"/>
<sequence>MKILSKARYAVSIFFAAAILLTSCGANDSYDGTTRVVTTYKNIYDIGEFATNSAGGLFFGDFDTLETVYVCSKPNCTHSDETCSAYGFNIAPTTPFVYHGDNLYWFTLEHIYNDDGIPTIDSQLHKCDLDGTNRVTVASLSEGLGVNCVHLVLDGDVMYFIVSPDRSMNKSDQIPVYLYSYTFSENKVEQIMQICEGYSSYAEPRGIFDGKLYLVYAEYDWPLSTIVADGGDQADYRHEVTIDLETLEMEEAEKAPIGISDGVLLSIDDSGVQITEPDGSVYMATEFEPQEWYGYDVVNGMLICQMMGTAYDYKNDKYYTVNSGGKTVVDWRNGKYILRAQDENLWYTYSAADADEIFIPQ</sequence>
<organism evidence="2 3">
    <name type="scientific">Candidatus Faeciplasma gallinarum</name>
    <dbReference type="NCBI Taxonomy" id="2840799"/>
    <lineage>
        <taxon>Bacteria</taxon>
        <taxon>Bacillati</taxon>
        <taxon>Bacillota</taxon>
        <taxon>Clostridia</taxon>
        <taxon>Eubacteriales</taxon>
        <taxon>Oscillospiraceae</taxon>
        <taxon>Oscillospiraceae incertae sedis</taxon>
        <taxon>Candidatus Faeciplasma</taxon>
    </lineage>
</organism>
<evidence type="ECO:0008006" key="4">
    <source>
        <dbReference type="Google" id="ProtNLM"/>
    </source>
</evidence>
<comment type="caution">
    <text evidence="2">The sequence shown here is derived from an EMBL/GenBank/DDBJ whole genome shotgun (WGS) entry which is preliminary data.</text>
</comment>
<reference evidence="2" key="1">
    <citation type="submission" date="2020-10" db="EMBL/GenBank/DDBJ databases">
        <authorList>
            <person name="Gilroy R."/>
        </authorList>
    </citation>
    <scope>NUCLEOTIDE SEQUENCE</scope>
    <source>
        <strain evidence="2">CHK157-1446</strain>
    </source>
</reference>
<feature type="signal peptide" evidence="1">
    <location>
        <begin position="1"/>
        <end position="26"/>
    </location>
</feature>
<evidence type="ECO:0000313" key="2">
    <source>
        <dbReference type="EMBL" id="HIS24271.1"/>
    </source>
</evidence>
<dbReference type="PROSITE" id="PS51257">
    <property type="entry name" value="PROKAR_LIPOPROTEIN"/>
    <property type="match status" value="1"/>
</dbReference>
<evidence type="ECO:0000313" key="3">
    <source>
        <dbReference type="Proteomes" id="UP000823982"/>
    </source>
</evidence>
<accession>A0A9D1JHF7</accession>
<proteinExistence type="predicted"/>
<dbReference type="SUPFAM" id="SSF75011">
    <property type="entry name" value="3-carboxy-cis,cis-mucoante lactonizing enzyme"/>
    <property type="match status" value="1"/>
</dbReference>
<feature type="chain" id="PRO_5039028442" description="Lipoprotein" evidence="1">
    <location>
        <begin position="27"/>
        <end position="361"/>
    </location>
</feature>